<sequence>MYSKILLKIKNLREKNNLTQNDMAKILGYKTPKGYHDVECGKVKLRLEHLQKISEKFKLPIKYFFE</sequence>
<evidence type="ECO:0000313" key="2">
    <source>
        <dbReference type="EMBL" id="MCB6828633.1"/>
    </source>
</evidence>
<evidence type="ECO:0000259" key="1">
    <source>
        <dbReference type="PROSITE" id="PS50943"/>
    </source>
</evidence>
<reference evidence="2" key="1">
    <citation type="submission" date="2021-10" db="EMBL/GenBank/DDBJ databases">
        <title>Collection of gut derived symbiotic bacterial strains cultured from healthy donors.</title>
        <authorList>
            <person name="Lin H."/>
            <person name="Littmann E."/>
            <person name="Claire K."/>
            <person name="Pamer E."/>
        </authorList>
    </citation>
    <scope>NUCLEOTIDE SEQUENCE</scope>
    <source>
        <strain evidence="2">MSK.7.16</strain>
    </source>
</reference>
<organism evidence="2 3">
    <name type="scientific">Megamonas funiformis</name>
    <dbReference type="NCBI Taxonomy" id="437897"/>
    <lineage>
        <taxon>Bacteria</taxon>
        <taxon>Bacillati</taxon>
        <taxon>Bacillota</taxon>
        <taxon>Negativicutes</taxon>
        <taxon>Selenomonadales</taxon>
        <taxon>Selenomonadaceae</taxon>
        <taxon>Megamonas</taxon>
    </lineage>
</organism>
<gene>
    <name evidence="2" type="ORF">LIY65_07990</name>
</gene>
<dbReference type="SMART" id="SM00530">
    <property type="entry name" value="HTH_XRE"/>
    <property type="match status" value="1"/>
</dbReference>
<proteinExistence type="predicted"/>
<dbReference type="InterPro" id="IPR010982">
    <property type="entry name" value="Lambda_DNA-bd_dom_sf"/>
</dbReference>
<dbReference type="Proteomes" id="UP001198190">
    <property type="component" value="Unassembled WGS sequence"/>
</dbReference>
<dbReference type="AlphaFoldDB" id="A0AAW4U5X1"/>
<accession>A0AAW4U5X1</accession>
<dbReference type="GO" id="GO:0003677">
    <property type="term" value="F:DNA binding"/>
    <property type="evidence" value="ECO:0007669"/>
    <property type="project" value="InterPro"/>
</dbReference>
<evidence type="ECO:0000313" key="3">
    <source>
        <dbReference type="Proteomes" id="UP001198190"/>
    </source>
</evidence>
<dbReference type="PROSITE" id="PS50943">
    <property type="entry name" value="HTH_CROC1"/>
    <property type="match status" value="1"/>
</dbReference>
<dbReference type="RefSeq" id="WP_227153028.1">
    <property type="nucleotide sequence ID" value="NZ_JAJCGD010000020.1"/>
</dbReference>
<dbReference type="Pfam" id="PF01381">
    <property type="entry name" value="HTH_3"/>
    <property type="match status" value="1"/>
</dbReference>
<comment type="caution">
    <text evidence="2">The sequence shown here is derived from an EMBL/GenBank/DDBJ whole genome shotgun (WGS) entry which is preliminary data.</text>
</comment>
<dbReference type="Gene3D" id="1.10.260.40">
    <property type="entry name" value="lambda repressor-like DNA-binding domains"/>
    <property type="match status" value="1"/>
</dbReference>
<name>A0AAW4U5X1_9FIRM</name>
<dbReference type="CDD" id="cd00093">
    <property type="entry name" value="HTH_XRE"/>
    <property type="match status" value="1"/>
</dbReference>
<dbReference type="InterPro" id="IPR001387">
    <property type="entry name" value="Cro/C1-type_HTH"/>
</dbReference>
<dbReference type="EMBL" id="JAJCGD010000020">
    <property type="protein sequence ID" value="MCB6828633.1"/>
    <property type="molecule type" value="Genomic_DNA"/>
</dbReference>
<feature type="domain" description="HTH cro/C1-type" evidence="1">
    <location>
        <begin position="9"/>
        <end position="64"/>
    </location>
</feature>
<protein>
    <submittedName>
        <fullName evidence="2">Helix-turn-helix domain-containing protein</fullName>
    </submittedName>
</protein>
<dbReference type="SUPFAM" id="SSF47413">
    <property type="entry name" value="lambda repressor-like DNA-binding domains"/>
    <property type="match status" value="1"/>
</dbReference>